<comment type="caution">
    <text evidence="1">The sequence shown here is derived from an EMBL/GenBank/DDBJ whole genome shotgun (WGS) entry which is preliminary data.</text>
</comment>
<reference evidence="1 2" key="1">
    <citation type="submission" date="2024-04" db="EMBL/GenBank/DDBJ databases">
        <title>Tritrichomonas musculus Genome.</title>
        <authorList>
            <person name="Alves-Ferreira E."/>
            <person name="Grigg M."/>
            <person name="Lorenzi H."/>
            <person name="Galac M."/>
        </authorList>
    </citation>
    <scope>NUCLEOTIDE SEQUENCE [LARGE SCALE GENOMIC DNA]</scope>
    <source>
        <strain evidence="1 2">EAF2021</strain>
    </source>
</reference>
<proteinExistence type="predicted"/>
<sequence>MDDFAFVPRNTKNEMPLNWRPTKIRGKAEFRCNVYQFNFLYREIRRCSHCSRKQYIKFHKANHVFDIAQKDDKEFDYRILERVKNTSYTAFSQRYVKYLGEFCGKVDLSC</sequence>
<evidence type="ECO:0000313" key="2">
    <source>
        <dbReference type="Proteomes" id="UP001470230"/>
    </source>
</evidence>
<name>A0ABR2IZP4_9EUKA</name>
<evidence type="ECO:0000313" key="1">
    <source>
        <dbReference type="EMBL" id="KAK8871107.1"/>
    </source>
</evidence>
<protein>
    <submittedName>
        <fullName evidence="1">Uncharacterized protein</fullName>
    </submittedName>
</protein>
<organism evidence="1 2">
    <name type="scientific">Tritrichomonas musculus</name>
    <dbReference type="NCBI Taxonomy" id="1915356"/>
    <lineage>
        <taxon>Eukaryota</taxon>
        <taxon>Metamonada</taxon>
        <taxon>Parabasalia</taxon>
        <taxon>Tritrichomonadida</taxon>
        <taxon>Tritrichomonadidae</taxon>
        <taxon>Tritrichomonas</taxon>
    </lineage>
</organism>
<keyword evidence="2" id="KW-1185">Reference proteome</keyword>
<dbReference type="Proteomes" id="UP001470230">
    <property type="component" value="Unassembled WGS sequence"/>
</dbReference>
<gene>
    <name evidence="1" type="ORF">M9Y10_009020</name>
</gene>
<accession>A0ABR2IZP4</accession>
<dbReference type="EMBL" id="JAPFFF010000014">
    <property type="protein sequence ID" value="KAK8871107.1"/>
    <property type="molecule type" value="Genomic_DNA"/>
</dbReference>